<name>A0A2P2P580_RHIMU</name>
<protein>
    <submittedName>
        <fullName evidence="1">Uncharacterized protein</fullName>
    </submittedName>
</protein>
<dbReference type="EMBL" id="GGEC01069287">
    <property type="protein sequence ID" value="MBX49771.1"/>
    <property type="molecule type" value="Transcribed_RNA"/>
</dbReference>
<dbReference type="AlphaFoldDB" id="A0A2P2P580"/>
<reference evidence="1" key="1">
    <citation type="submission" date="2018-02" db="EMBL/GenBank/DDBJ databases">
        <title>Rhizophora mucronata_Transcriptome.</title>
        <authorList>
            <person name="Meera S.P."/>
            <person name="Sreeshan A."/>
            <person name="Augustine A."/>
        </authorList>
    </citation>
    <scope>NUCLEOTIDE SEQUENCE</scope>
    <source>
        <tissue evidence="1">Leaf</tissue>
    </source>
</reference>
<organism evidence="1">
    <name type="scientific">Rhizophora mucronata</name>
    <name type="common">Asiatic mangrove</name>
    <dbReference type="NCBI Taxonomy" id="61149"/>
    <lineage>
        <taxon>Eukaryota</taxon>
        <taxon>Viridiplantae</taxon>
        <taxon>Streptophyta</taxon>
        <taxon>Embryophyta</taxon>
        <taxon>Tracheophyta</taxon>
        <taxon>Spermatophyta</taxon>
        <taxon>Magnoliopsida</taxon>
        <taxon>eudicotyledons</taxon>
        <taxon>Gunneridae</taxon>
        <taxon>Pentapetalae</taxon>
        <taxon>rosids</taxon>
        <taxon>fabids</taxon>
        <taxon>Malpighiales</taxon>
        <taxon>Rhizophoraceae</taxon>
        <taxon>Rhizophora</taxon>
    </lineage>
</organism>
<evidence type="ECO:0000313" key="1">
    <source>
        <dbReference type="EMBL" id="MBX49771.1"/>
    </source>
</evidence>
<sequence>MISFILSAVFFSFKISSEYSII</sequence>
<accession>A0A2P2P580</accession>
<proteinExistence type="predicted"/>